<gene>
    <name evidence="1" type="ORF">PILCRDRAFT_826991</name>
</gene>
<accession>A0A0C3F795</accession>
<organism evidence="1 2">
    <name type="scientific">Piloderma croceum (strain F 1598)</name>
    <dbReference type="NCBI Taxonomy" id="765440"/>
    <lineage>
        <taxon>Eukaryota</taxon>
        <taxon>Fungi</taxon>
        <taxon>Dikarya</taxon>
        <taxon>Basidiomycota</taxon>
        <taxon>Agaricomycotina</taxon>
        <taxon>Agaricomycetes</taxon>
        <taxon>Agaricomycetidae</taxon>
        <taxon>Atheliales</taxon>
        <taxon>Atheliaceae</taxon>
        <taxon>Piloderma</taxon>
    </lineage>
</organism>
<proteinExistence type="predicted"/>
<protein>
    <submittedName>
        <fullName evidence="1">Uncharacterized protein</fullName>
    </submittedName>
</protein>
<evidence type="ECO:0000313" key="1">
    <source>
        <dbReference type="EMBL" id="KIM75696.1"/>
    </source>
</evidence>
<reference evidence="2" key="2">
    <citation type="submission" date="2015-01" db="EMBL/GenBank/DDBJ databases">
        <title>Evolutionary Origins and Diversification of the Mycorrhizal Mutualists.</title>
        <authorList>
            <consortium name="DOE Joint Genome Institute"/>
            <consortium name="Mycorrhizal Genomics Consortium"/>
            <person name="Kohler A."/>
            <person name="Kuo A."/>
            <person name="Nagy L.G."/>
            <person name="Floudas D."/>
            <person name="Copeland A."/>
            <person name="Barry K.W."/>
            <person name="Cichocki N."/>
            <person name="Veneault-Fourrey C."/>
            <person name="LaButti K."/>
            <person name="Lindquist E.A."/>
            <person name="Lipzen A."/>
            <person name="Lundell T."/>
            <person name="Morin E."/>
            <person name="Murat C."/>
            <person name="Riley R."/>
            <person name="Ohm R."/>
            <person name="Sun H."/>
            <person name="Tunlid A."/>
            <person name="Henrissat B."/>
            <person name="Grigoriev I.V."/>
            <person name="Hibbett D.S."/>
            <person name="Martin F."/>
        </authorList>
    </citation>
    <scope>NUCLEOTIDE SEQUENCE [LARGE SCALE GENOMIC DNA]</scope>
    <source>
        <strain evidence="2">F 1598</strain>
    </source>
</reference>
<dbReference type="Proteomes" id="UP000054166">
    <property type="component" value="Unassembled WGS sequence"/>
</dbReference>
<dbReference type="EMBL" id="KN833043">
    <property type="protein sequence ID" value="KIM75696.1"/>
    <property type="molecule type" value="Genomic_DNA"/>
</dbReference>
<dbReference type="InParanoid" id="A0A0C3F795"/>
<reference evidence="1 2" key="1">
    <citation type="submission" date="2014-04" db="EMBL/GenBank/DDBJ databases">
        <authorList>
            <consortium name="DOE Joint Genome Institute"/>
            <person name="Kuo A."/>
            <person name="Tarkka M."/>
            <person name="Buscot F."/>
            <person name="Kohler A."/>
            <person name="Nagy L.G."/>
            <person name="Floudas D."/>
            <person name="Copeland A."/>
            <person name="Barry K.W."/>
            <person name="Cichocki N."/>
            <person name="Veneault-Fourrey C."/>
            <person name="LaButti K."/>
            <person name="Lindquist E.A."/>
            <person name="Lipzen A."/>
            <person name="Lundell T."/>
            <person name="Morin E."/>
            <person name="Murat C."/>
            <person name="Sun H."/>
            <person name="Tunlid A."/>
            <person name="Henrissat B."/>
            <person name="Grigoriev I.V."/>
            <person name="Hibbett D.S."/>
            <person name="Martin F."/>
            <person name="Nordberg H.P."/>
            <person name="Cantor M.N."/>
            <person name="Hua S.X."/>
        </authorList>
    </citation>
    <scope>NUCLEOTIDE SEQUENCE [LARGE SCALE GENOMIC DNA]</scope>
    <source>
        <strain evidence="1 2">F 1598</strain>
    </source>
</reference>
<keyword evidence="2" id="KW-1185">Reference proteome</keyword>
<dbReference type="HOGENOM" id="CLU_2264744_0_0_1"/>
<evidence type="ECO:0000313" key="2">
    <source>
        <dbReference type="Proteomes" id="UP000054166"/>
    </source>
</evidence>
<name>A0A0C3F795_PILCF</name>
<sequence>MDPISGNSKATEQTLSPTEDLRKRFHSVVTLTQLVSAINKGGYPTLRTFSRKIHHRGGPLYDMLHVVVNILVRNTELRHVSDGLHCQARSRVDQQVPKYDADA</sequence>
<dbReference type="AlphaFoldDB" id="A0A0C3F795"/>